<dbReference type="GO" id="GO:0005737">
    <property type="term" value="C:cytoplasm"/>
    <property type="evidence" value="ECO:0007669"/>
    <property type="project" value="UniProtKB-SubCell"/>
</dbReference>
<dbReference type="InterPro" id="IPR000032">
    <property type="entry name" value="HPr-like"/>
</dbReference>
<keyword evidence="2" id="KW-0963">Cytoplasm</keyword>
<evidence type="ECO:0000256" key="1">
    <source>
        <dbReference type="ARBA" id="ARBA00004496"/>
    </source>
</evidence>
<dbReference type="EMBL" id="UINC01190586">
    <property type="protein sequence ID" value="SVE04821.1"/>
    <property type="molecule type" value="Genomic_DNA"/>
</dbReference>
<dbReference type="PROSITE" id="PS00369">
    <property type="entry name" value="PTS_HPR_HIS"/>
    <property type="match status" value="1"/>
</dbReference>
<dbReference type="NCBIfam" id="TIGR01003">
    <property type="entry name" value="PTS_HPr_family"/>
    <property type="match status" value="1"/>
</dbReference>
<evidence type="ECO:0000259" key="4">
    <source>
        <dbReference type="PROSITE" id="PS51350"/>
    </source>
</evidence>
<dbReference type="SUPFAM" id="SSF55594">
    <property type="entry name" value="HPr-like"/>
    <property type="match status" value="1"/>
</dbReference>
<dbReference type="CDD" id="cd00367">
    <property type="entry name" value="PTS-HPr_like"/>
    <property type="match status" value="1"/>
</dbReference>
<organism evidence="5">
    <name type="scientific">marine metagenome</name>
    <dbReference type="NCBI Taxonomy" id="408172"/>
    <lineage>
        <taxon>unclassified sequences</taxon>
        <taxon>metagenomes</taxon>
        <taxon>ecological metagenomes</taxon>
    </lineage>
</organism>
<dbReference type="Pfam" id="PF00381">
    <property type="entry name" value="PTS-HPr"/>
    <property type="match status" value="1"/>
</dbReference>
<dbReference type="PRINTS" id="PR00107">
    <property type="entry name" value="PHOSPHOCPHPR"/>
</dbReference>
<dbReference type="Gene3D" id="3.30.1340.10">
    <property type="entry name" value="HPr-like"/>
    <property type="match status" value="1"/>
</dbReference>
<name>A0A383AB10_9ZZZZ</name>
<dbReference type="PANTHER" id="PTHR33705">
    <property type="entry name" value="PHOSPHOCARRIER PROTEIN HPR"/>
    <property type="match status" value="1"/>
</dbReference>
<evidence type="ECO:0000256" key="2">
    <source>
        <dbReference type="ARBA" id="ARBA00022490"/>
    </source>
</evidence>
<dbReference type="InterPro" id="IPR035895">
    <property type="entry name" value="HPr-like_sf"/>
</dbReference>
<dbReference type="PROSITE" id="PS51350">
    <property type="entry name" value="PTS_HPR_DOM"/>
    <property type="match status" value="1"/>
</dbReference>
<keyword evidence="3" id="KW-0598">Phosphotransferase system</keyword>
<accession>A0A383AB10</accession>
<gene>
    <name evidence="5" type="ORF">METZ01_LOCUS457675</name>
</gene>
<dbReference type="PANTHER" id="PTHR33705:SF2">
    <property type="entry name" value="PHOSPHOCARRIER PROTEIN NPR"/>
    <property type="match status" value="1"/>
</dbReference>
<dbReference type="InterPro" id="IPR001020">
    <property type="entry name" value="PTS_HPr_His_P_site"/>
</dbReference>
<reference evidence="5" key="1">
    <citation type="submission" date="2018-05" db="EMBL/GenBank/DDBJ databases">
        <authorList>
            <person name="Lanie J.A."/>
            <person name="Ng W.-L."/>
            <person name="Kazmierczak K.M."/>
            <person name="Andrzejewski T.M."/>
            <person name="Davidsen T.M."/>
            <person name="Wayne K.J."/>
            <person name="Tettelin H."/>
            <person name="Glass J.I."/>
            <person name="Rusch D."/>
            <person name="Podicherti R."/>
            <person name="Tsui H.-C.T."/>
            <person name="Winkler M.E."/>
        </authorList>
    </citation>
    <scope>NUCLEOTIDE SEQUENCE</scope>
</reference>
<dbReference type="GO" id="GO:0009401">
    <property type="term" value="P:phosphoenolpyruvate-dependent sugar phosphotransferase system"/>
    <property type="evidence" value="ECO:0007669"/>
    <property type="project" value="UniProtKB-KW"/>
</dbReference>
<dbReference type="InterPro" id="IPR050399">
    <property type="entry name" value="HPr"/>
</dbReference>
<proteinExistence type="predicted"/>
<sequence>MIRRETRIINRLGLHARAAAKLVRLANEFHSDICVLRAGQSANAKTIMEVLMLGAALNDKLAVETEGDDEESAADSLIRLIESRFEELE</sequence>
<evidence type="ECO:0000313" key="5">
    <source>
        <dbReference type="EMBL" id="SVE04821.1"/>
    </source>
</evidence>
<dbReference type="AlphaFoldDB" id="A0A383AB10"/>
<feature type="domain" description="HPr" evidence="4">
    <location>
        <begin position="1"/>
        <end position="88"/>
    </location>
</feature>
<protein>
    <recommendedName>
        <fullName evidence="4">HPr domain-containing protein</fullName>
    </recommendedName>
</protein>
<comment type="subcellular location">
    <subcellularLocation>
        <location evidence="1">Cytoplasm</location>
    </subcellularLocation>
</comment>
<evidence type="ECO:0000256" key="3">
    <source>
        <dbReference type="ARBA" id="ARBA00022683"/>
    </source>
</evidence>